<proteinExistence type="predicted"/>
<sequence>MDSIPEDFPLPVIGAVPGVQPKILVRLIDGRYINDAVTDEAQERYQLCADLVVQLASYAQRKRAEHPDWSRAELQAKLASGLQRKNWGLSNAEIQWISGRACALPE</sequence>
<protein>
    <submittedName>
        <fullName evidence="1">Uncharacterized protein</fullName>
    </submittedName>
</protein>
<dbReference type="RefSeq" id="WP_301812615.1">
    <property type="nucleotide sequence ID" value="NZ_JAUJZH010000016.1"/>
</dbReference>
<dbReference type="EMBL" id="JAUKVY010000016">
    <property type="protein sequence ID" value="MDO1534853.1"/>
    <property type="molecule type" value="Genomic_DNA"/>
</dbReference>
<comment type="caution">
    <text evidence="1">The sequence shown here is derived from an EMBL/GenBank/DDBJ whole genome shotgun (WGS) entry which is preliminary data.</text>
</comment>
<dbReference type="Proteomes" id="UP001169027">
    <property type="component" value="Unassembled WGS sequence"/>
</dbReference>
<name>A0ABT8S7G2_9BURK</name>
<evidence type="ECO:0000313" key="1">
    <source>
        <dbReference type="EMBL" id="MDO1534853.1"/>
    </source>
</evidence>
<keyword evidence="2" id="KW-1185">Reference proteome</keyword>
<accession>A0ABT8S7G2</accession>
<evidence type="ECO:0000313" key="2">
    <source>
        <dbReference type="Proteomes" id="UP001169027"/>
    </source>
</evidence>
<gene>
    <name evidence="1" type="ORF">Q2T77_21400</name>
</gene>
<reference evidence="1" key="1">
    <citation type="submission" date="2023-06" db="EMBL/GenBank/DDBJ databases">
        <authorList>
            <person name="Jiang Y."/>
            <person name="Liu Q."/>
        </authorList>
    </citation>
    <scope>NUCLEOTIDE SEQUENCE</scope>
    <source>
        <strain evidence="1">CGMCC 1.12090</strain>
    </source>
</reference>
<organism evidence="1 2">
    <name type="scientific">Variovorax ginsengisoli</name>
    <dbReference type="NCBI Taxonomy" id="363844"/>
    <lineage>
        <taxon>Bacteria</taxon>
        <taxon>Pseudomonadati</taxon>
        <taxon>Pseudomonadota</taxon>
        <taxon>Betaproteobacteria</taxon>
        <taxon>Burkholderiales</taxon>
        <taxon>Comamonadaceae</taxon>
        <taxon>Variovorax</taxon>
    </lineage>
</organism>